<keyword evidence="6" id="KW-0067">ATP-binding</keyword>
<dbReference type="Pfam" id="PF23559">
    <property type="entry name" value="WHD_DRP"/>
    <property type="match status" value="1"/>
</dbReference>
<dbReference type="PANTHER" id="PTHR36766:SF45">
    <property type="entry name" value="NB-ARC DOMAIN-CONTAINING PROTEIN"/>
    <property type="match status" value="1"/>
</dbReference>
<feature type="domain" description="R13L1/DRL21-like LRR repeat region" evidence="12">
    <location>
        <begin position="664"/>
        <end position="792"/>
    </location>
</feature>
<evidence type="ECO:0000256" key="7">
    <source>
        <dbReference type="SAM" id="Coils"/>
    </source>
</evidence>
<evidence type="ECO:0000259" key="11">
    <source>
        <dbReference type="Pfam" id="PF23598"/>
    </source>
</evidence>
<dbReference type="SUPFAM" id="SSF52540">
    <property type="entry name" value="P-loop containing nucleoside triphosphate hydrolases"/>
    <property type="match status" value="1"/>
</dbReference>
<evidence type="ECO:0000259" key="8">
    <source>
        <dbReference type="Pfam" id="PF00931"/>
    </source>
</evidence>
<dbReference type="Pfam" id="PF00931">
    <property type="entry name" value="NB-ARC"/>
    <property type="match status" value="1"/>
</dbReference>
<keyword evidence="14" id="KW-1185">Reference proteome</keyword>
<feature type="coiled-coil region" evidence="7">
    <location>
        <begin position="21"/>
        <end position="55"/>
    </location>
</feature>
<dbReference type="InterPro" id="IPR056789">
    <property type="entry name" value="LRR_R13L1-DRL21"/>
</dbReference>
<dbReference type="GO" id="GO:0005524">
    <property type="term" value="F:ATP binding"/>
    <property type="evidence" value="ECO:0007669"/>
    <property type="project" value="UniProtKB-KW"/>
</dbReference>
<dbReference type="InterPro" id="IPR032675">
    <property type="entry name" value="LRR_dom_sf"/>
</dbReference>
<dbReference type="CDD" id="cd14798">
    <property type="entry name" value="RX-CC_like"/>
    <property type="match status" value="1"/>
</dbReference>
<dbReference type="PANTHER" id="PTHR36766">
    <property type="entry name" value="PLANT BROAD-SPECTRUM MILDEW RESISTANCE PROTEIN RPW8"/>
    <property type="match status" value="1"/>
</dbReference>
<organism evidence="13 14">
    <name type="scientific">Erythranthe guttata</name>
    <name type="common">Yellow monkey flower</name>
    <name type="synonym">Mimulus guttatus</name>
    <dbReference type="NCBI Taxonomy" id="4155"/>
    <lineage>
        <taxon>Eukaryota</taxon>
        <taxon>Viridiplantae</taxon>
        <taxon>Streptophyta</taxon>
        <taxon>Embryophyta</taxon>
        <taxon>Tracheophyta</taxon>
        <taxon>Spermatophyta</taxon>
        <taxon>Magnoliopsida</taxon>
        <taxon>eudicotyledons</taxon>
        <taxon>Gunneridae</taxon>
        <taxon>Pentapetalae</taxon>
        <taxon>asterids</taxon>
        <taxon>lamiids</taxon>
        <taxon>Lamiales</taxon>
        <taxon>Phrymaceae</taxon>
        <taxon>Erythranthe</taxon>
    </lineage>
</organism>
<dbReference type="Pfam" id="PF18052">
    <property type="entry name" value="Rx_N"/>
    <property type="match status" value="1"/>
</dbReference>
<evidence type="ECO:0000259" key="10">
    <source>
        <dbReference type="Pfam" id="PF23559"/>
    </source>
</evidence>
<feature type="domain" description="NB-ARC" evidence="8">
    <location>
        <begin position="185"/>
        <end position="355"/>
    </location>
</feature>
<dbReference type="InterPro" id="IPR036388">
    <property type="entry name" value="WH-like_DNA-bd_sf"/>
</dbReference>
<evidence type="ECO:0000259" key="9">
    <source>
        <dbReference type="Pfam" id="PF18052"/>
    </source>
</evidence>
<accession>A0A022Q0X1</accession>
<dbReference type="Pfam" id="PF25019">
    <property type="entry name" value="LRR_R13L1-DRL21"/>
    <property type="match status" value="1"/>
</dbReference>
<keyword evidence="5" id="KW-0611">Plant defense</keyword>
<proteinExistence type="inferred from homology"/>
<evidence type="ECO:0000256" key="2">
    <source>
        <dbReference type="ARBA" id="ARBA00022614"/>
    </source>
</evidence>
<reference evidence="13 14" key="1">
    <citation type="journal article" date="2013" name="Proc. Natl. Acad. Sci. U.S.A.">
        <title>Fine-scale variation in meiotic recombination in Mimulus inferred from population shotgun sequencing.</title>
        <authorList>
            <person name="Hellsten U."/>
            <person name="Wright K.M."/>
            <person name="Jenkins J."/>
            <person name="Shu S."/>
            <person name="Yuan Y."/>
            <person name="Wessler S.R."/>
            <person name="Schmutz J."/>
            <person name="Willis J.H."/>
            <person name="Rokhsar D.S."/>
        </authorList>
    </citation>
    <scope>NUCLEOTIDE SEQUENCE [LARGE SCALE GENOMIC DNA]</scope>
    <source>
        <strain evidence="14">cv. DUN x IM62</strain>
    </source>
</reference>
<dbReference type="InterPro" id="IPR002182">
    <property type="entry name" value="NB-ARC"/>
</dbReference>
<dbReference type="eggNOG" id="KOG4658">
    <property type="taxonomic scope" value="Eukaryota"/>
</dbReference>
<dbReference type="InterPro" id="IPR055414">
    <property type="entry name" value="LRR_R13L4/SHOC2-like"/>
</dbReference>
<evidence type="ECO:0000256" key="5">
    <source>
        <dbReference type="ARBA" id="ARBA00022821"/>
    </source>
</evidence>
<dbReference type="Gene3D" id="1.10.8.430">
    <property type="entry name" value="Helical domain of apoptotic protease-activating factors"/>
    <property type="match status" value="1"/>
</dbReference>
<feature type="domain" description="Disease resistance R13L4/SHOC-2-like LRR" evidence="11">
    <location>
        <begin position="532"/>
        <end position="650"/>
    </location>
</feature>
<evidence type="ECO:0000313" key="14">
    <source>
        <dbReference type="Proteomes" id="UP000030748"/>
    </source>
</evidence>
<dbReference type="InterPro" id="IPR027417">
    <property type="entry name" value="P-loop_NTPase"/>
</dbReference>
<dbReference type="AlphaFoldDB" id="A0A022Q0X1"/>
<dbReference type="GO" id="GO:0051707">
    <property type="term" value="P:response to other organism"/>
    <property type="evidence" value="ECO:0007669"/>
    <property type="project" value="UniProtKB-ARBA"/>
</dbReference>
<dbReference type="PRINTS" id="PR00364">
    <property type="entry name" value="DISEASERSIST"/>
</dbReference>
<dbReference type="Gene3D" id="3.40.50.300">
    <property type="entry name" value="P-loop containing nucleotide triphosphate hydrolases"/>
    <property type="match status" value="1"/>
</dbReference>
<dbReference type="GO" id="GO:0043531">
    <property type="term" value="F:ADP binding"/>
    <property type="evidence" value="ECO:0007669"/>
    <property type="project" value="InterPro"/>
</dbReference>
<keyword evidence="4" id="KW-0547">Nucleotide-binding</keyword>
<evidence type="ECO:0000256" key="6">
    <source>
        <dbReference type="ARBA" id="ARBA00022840"/>
    </source>
</evidence>
<comment type="similarity">
    <text evidence="1">Belongs to the disease resistance NB-LRR family.</text>
</comment>
<keyword evidence="3" id="KW-0677">Repeat</keyword>
<dbReference type="InterPro" id="IPR042197">
    <property type="entry name" value="Apaf_helical"/>
</dbReference>
<dbReference type="Gene3D" id="3.80.10.10">
    <property type="entry name" value="Ribonuclease Inhibitor"/>
    <property type="match status" value="2"/>
</dbReference>
<dbReference type="Proteomes" id="UP000030748">
    <property type="component" value="Unassembled WGS sequence"/>
</dbReference>
<dbReference type="FunFam" id="1.10.10.10:FF:000322">
    <property type="entry name" value="Probable disease resistance protein At1g63360"/>
    <property type="match status" value="1"/>
</dbReference>
<feature type="domain" description="Disease resistance N-terminal" evidence="9">
    <location>
        <begin position="5"/>
        <end position="91"/>
    </location>
</feature>
<dbReference type="InterPro" id="IPR058922">
    <property type="entry name" value="WHD_DRP"/>
</dbReference>
<dbReference type="Pfam" id="PF23598">
    <property type="entry name" value="LRR_14"/>
    <property type="match status" value="1"/>
</dbReference>
<dbReference type="Gene3D" id="1.20.5.4130">
    <property type="match status" value="1"/>
</dbReference>
<feature type="domain" description="Disease resistance protein winged helix" evidence="10">
    <location>
        <begin position="439"/>
        <end position="515"/>
    </location>
</feature>
<keyword evidence="7" id="KW-0175">Coiled coil</keyword>
<dbReference type="InterPro" id="IPR038005">
    <property type="entry name" value="RX-like_CC"/>
</dbReference>
<dbReference type="GO" id="GO:0006952">
    <property type="term" value="P:defense response"/>
    <property type="evidence" value="ECO:0007669"/>
    <property type="project" value="UniProtKB-KW"/>
</dbReference>
<evidence type="ECO:0000256" key="1">
    <source>
        <dbReference type="ARBA" id="ARBA00008894"/>
    </source>
</evidence>
<evidence type="ECO:0000256" key="4">
    <source>
        <dbReference type="ARBA" id="ARBA00022741"/>
    </source>
</evidence>
<evidence type="ECO:0008006" key="15">
    <source>
        <dbReference type="Google" id="ProtNLM"/>
    </source>
</evidence>
<gene>
    <name evidence="13" type="ORF">MIMGU_mgv1a026323mg</name>
</gene>
<sequence length="890" mass="101269">MADAIISVVLNRLAALMQEQIRSHVNLVRGVEKEVESLSEELNTVKNVLEDAEKKGCKDKSVKDWLTRLENTSYEMDDVLDEWNYSILKFQIEQSDDFVPPKKKVWSFIPTSCMCFKNVFIRHDIALKIKEVKARLDLILAEKDRYGFVISQPIDHSHESWRVQSTSLVDLEEICGRELETENLVSKLLVEGGSGKELGIHVVSVVGAGGLGKTTLAKLAYNDIRVKVCFGLKIWICVSDTFDQVGIANEIIEGTGGSKPKTDQLEMVLQCLKETISGKKFLLVLDDVWTEDDTKWEPLKNALKCGGAGSKILVTTRNERVAIMMGTVKNEIHYLGYLSHEKCWLVLCRIALSRKNKEECENFENIGKEIAKKCKGLPLAAKTLGSLLRFKNTLEEWTNILDSEVWELEKVKLDLFSHLLLSYNELSPALKRCFSYCAVFPKDTKINVESLITKWMAMGYLGSNENNVGDWKLRGREYFNKLAMCSLFQEFEKCPGHDYEHIKSFKMHDIIHDFAQFLRKNGGGLMKKISCQRCSNEFPDEDLKSICKLYSLQFLWVDHCEVLEIPHEIGNLIHLKHLDLSWNKLQKELPESLCGLIELESLNVYSCGYLIGLPKGIHRLKNLKHLYNDVTRSVREIPQGLAQLTNLVTVSRLYCEGRDGSKLGWLKNLNRLSGSLKLRIEISSGDPEEEAVVVEDAREAELRKKMHIQELQISFCGSIREGRDQSVWMDIINALEPHPNLKNLCIWDYKGSRLPGWIESPLNQLRSIFLDGCEYISSLPALGKLPCLESFVMQSNCRLQFIGREFLGIETRGDQNVEASSTETVSINTIGFPKLQELAICDCSEWKEWEDITREIFFVAITLMPCLTKLAIRNCDGLTDRSCHIVSCGK</sequence>
<dbReference type="SUPFAM" id="SSF52058">
    <property type="entry name" value="L domain-like"/>
    <property type="match status" value="1"/>
</dbReference>
<dbReference type="InterPro" id="IPR041118">
    <property type="entry name" value="Rx_N"/>
</dbReference>
<evidence type="ECO:0000256" key="3">
    <source>
        <dbReference type="ARBA" id="ARBA00022737"/>
    </source>
</evidence>
<keyword evidence="2" id="KW-0433">Leucine-rich repeat</keyword>
<evidence type="ECO:0000259" key="12">
    <source>
        <dbReference type="Pfam" id="PF25019"/>
    </source>
</evidence>
<evidence type="ECO:0000313" key="13">
    <source>
        <dbReference type="EMBL" id="EYU21414.1"/>
    </source>
</evidence>
<dbReference type="EMBL" id="KI632223">
    <property type="protein sequence ID" value="EYU21414.1"/>
    <property type="molecule type" value="Genomic_DNA"/>
</dbReference>
<protein>
    <recommendedName>
        <fullName evidence="15">NB-ARC domain-containing protein</fullName>
    </recommendedName>
</protein>
<name>A0A022Q0X1_ERYGU</name>
<dbReference type="Gene3D" id="1.10.10.10">
    <property type="entry name" value="Winged helix-like DNA-binding domain superfamily/Winged helix DNA-binding domain"/>
    <property type="match status" value="1"/>
</dbReference>